<organism evidence="1 2">
    <name type="scientific">Choiromyces venosus 120613-1</name>
    <dbReference type="NCBI Taxonomy" id="1336337"/>
    <lineage>
        <taxon>Eukaryota</taxon>
        <taxon>Fungi</taxon>
        <taxon>Dikarya</taxon>
        <taxon>Ascomycota</taxon>
        <taxon>Pezizomycotina</taxon>
        <taxon>Pezizomycetes</taxon>
        <taxon>Pezizales</taxon>
        <taxon>Tuberaceae</taxon>
        <taxon>Choiromyces</taxon>
    </lineage>
</organism>
<evidence type="ECO:0000313" key="2">
    <source>
        <dbReference type="Proteomes" id="UP000276215"/>
    </source>
</evidence>
<evidence type="ECO:0000313" key="1">
    <source>
        <dbReference type="EMBL" id="RPB00310.1"/>
    </source>
</evidence>
<protein>
    <submittedName>
        <fullName evidence="1">Uncharacterized protein</fullName>
    </submittedName>
</protein>
<dbReference type="AlphaFoldDB" id="A0A3N4JPS6"/>
<dbReference type="Proteomes" id="UP000276215">
    <property type="component" value="Unassembled WGS sequence"/>
</dbReference>
<proteinExistence type="predicted"/>
<dbReference type="OrthoDB" id="5483285at2759"/>
<gene>
    <name evidence="1" type="ORF">L873DRAFT_1789062</name>
</gene>
<sequence length="249" mass="28236">MSSKSKRLQWKENQKECPKDAEKEIAELKQRHQVQEVPAGVLKKEKKEWEEKYNTKRDAEARRRAELQRLEKTVASQAAMEITLSQKLETVVKDTLVLIIAAVVMKAVYKRAAEVPQQDQNAGGLRNLRSRLLHISYENAEQVVEFADMKHSALTPTLNPPQHLQQSALHQDDGGDHFYNELGFRGGEWGSCHEYPYRPSLVLLSLNPEISELTNIVDFKRFSGAGVGLGSLQDPGWMRGAELTKQYAV</sequence>
<name>A0A3N4JPS6_9PEZI</name>
<reference evidence="1 2" key="1">
    <citation type="journal article" date="2018" name="Nat. Ecol. Evol.">
        <title>Pezizomycetes genomes reveal the molecular basis of ectomycorrhizal truffle lifestyle.</title>
        <authorList>
            <person name="Murat C."/>
            <person name="Payen T."/>
            <person name="Noel B."/>
            <person name="Kuo A."/>
            <person name="Morin E."/>
            <person name="Chen J."/>
            <person name="Kohler A."/>
            <person name="Krizsan K."/>
            <person name="Balestrini R."/>
            <person name="Da Silva C."/>
            <person name="Montanini B."/>
            <person name="Hainaut M."/>
            <person name="Levati E."/>
            <person name="Barry K.W."/>
            <person name="Belfiori B."/>
            <person name="Cichocki N."/>
            <person name="Clum A."/>
            <person name="Dockter R.B."/>
            <person name="Fauchery L."/>
            <person name="Guy J."/>
            <person name="Iotti M."/>
            <person name="Le Tacon F."/>
            <person name="Lindquist E.A."/>
            <person name="Lipzen A."/>
            <person name="Malagnac F."/>
            <person name="Mello A."/>
            <person name="Molinier V."/>
            <person name="Miyauchi S."/>
            <person name="Poulain J."/>
            <person name="Riccioni C."/>
            <person name="Rubini A."/>
            <person name="Sitrit Y."/>
            <person name="Splivallo R."/>
            <person name="Traeger S."/>
            <person name="Wang M."/>
            <person name="Zifcakova L."/>
            <person name="Wipf D."/>
            <person name="Zambonelli A."/>
            <person name="Paolocci F."/>
            <person name="Nowrousian M."/>
            <person name="Ottonello S."/>
            <person name="Baldrian P."/>
            <person name="Spatafora J.W."/>
            <person name="Henrissat B."/>
            <person name="Nagy L.G."/>
            <person name="Aury J.M."/>
            <person name="Wincker P."/>
            <person name="Grigoriev I.V."/>
            <person name="Bonfante P."/>
            <person name="Martin F.M."/>
        </authorList>
    </citation>
    <scope>NUCLEOTIDE SEQUENCE [LARGE SCALE GENOMIC DNA]</scope>
    <source>
        <strain evidence="1 2">120613-1</strain>
    </source>
</reference>
<keyword evidence="2" id="KW-1185">Reference proteome</keyword>
<dbReference type="EMBL" id="ML120381">
    <property type="protein sequence ID" value="RPB00310.1"/>
    <property type="molecule type" value="Genomic_DNA"/>
</dbReference>
<accession>A0A3N4JPS6</accession>